<reference evidence="1 2" key="1">
    <citation type="submission" date="2016-06" db="EMBL/GenBank/DDBJ databases">
        <title>Genome sequence of Oerskovia enterophila DSM 43852.</title>
        <authorList>
            <person name="Poehlein A."/>
            <person name="Jag V."/>
            <person name="Bengelsdorf F.R."/>
            <person name="Daniel R."/>
            <person name="Duerre P."/>
        </authorList>
    </citation>
    <scope>NUCLEOTIDE SEQUENCE [LARGE SCALE GENOMIC DNA]</scope>
    <source>
        <strain evidence="1 2">DSM 43852</strain>
    </source>
</reference>
<gene>
    <name evidence="1" type="ORF">OERS_19050</name>
</gene>
<keyword evidence="2" id="KW-1185">Reference proteome</keyword>
<proteinExistence type="predicted"/>
<comment type="caution">
    <text evidence="1">The sequence shown here is derived from an EMBL/GenBank/DDBJ whole genome shotgun (WGS) entry which is preliminary data.</text>
</comment>
<evidence type="ECO:0000313" key="1">
    <source>
        <dbReference type="EMBL" id="OCI31352.1"/>
    </source>
</evidence>
<dbReference type="RefSeq" id="WP_068625568.1">
    <property type="nucleotide sequence ID" value="NZ_MAQA01000019.1"/>
</dbReference>
<accession>A0ABX2Y467</accession>
<sequence length="281" mass="31788">MTWYITDQEPDDTGRRYRLFFSNEKVTDRHLDMLRDEGVTAVNLCGRATSGRSPDRLAFLGDLSGVVYHELWDIGSAVLPSSSFEHLEVLKLAGRSTAKVDPADLPRLRFFVGRAENLHPGRFGETMRWLALDRWQDREVSALPFGQGIEYLRVGCEGQEVSFHGLDAPALEILELHDVEVESLAGLQGAPHLRTLSLQPPGDGPSSLREIDMRPLAVHQDLQWLRIGRQGRMTHLEALAEVRTLRQVHGYRSFFPPSHLDQPWADPLRDSRLVARLVREG</sequence>
<name>A0ABX2Y467_9CELL</name>
<dbReference type="EMBL" id="MAQA01000019">
    <property type="protein sequence ID" value="OCI31352.1"/>
    <property type="molecule type" value="Genomic_DNA"/>
</dbReference>
<dbReference type="Proteomes" id="UP000093412">
    <property type="component" value="Unassembled WGS sequence"/>
</dbReference>
<evidence type="ECO:0000313" key="2">
    <source>
        <dbReference type="Proteomes" id="UP000093412"/>
    </source>
</evidence>
<protein>
    <submittedName>
        <fullName evidence="1">Uncharacterized protein</fullName>
    </submittedName>
</protein>
<organism evidence="1 2">
    <name type="scientific">Oerskovia enterophila</name>
    <dbReference type="NCBI Taxonomy" id="43678"/>
    <lineage>
        <taxon>Bacteria</taxon>
        <taxon>Bacillati</taxon>
        <taxon>Actinomycetota</taxon>
        <taxon>Actinomycetes</taxon>
        <taxon>Micrococcales</taxon>
        <taxon>Cellulomonadaceae</taxon>
        <taxon>Oerskovia</taxon>
    </lineage>
</organism>